<dbReference type="Gene3D" id="3.30.200.20">
    <property type="entry name" value="Phosphorylase Kinase, domain 1"/>
    <property type="match status" value="1"/>
</dbReference>
<organism evidence="2 3">
    <name type="scientific">Virgisporangium aurantiacum</name>
    <dbReference type="NCBI Taxonomy" id="175570"/>
    <lineage>
        <taxon>Bacteria</taxon>
        <taxon>Bacillati</taxon>
        <taxon>Actinomycetota</taxon>
        <taxon>Actinomycetes</taxon>
        <taxon>Micromonosporales</taxon>
        <taxon>Micromonosporaceae</taxon>
        <taxon>Virgisporangium</taxon>
    </lineage>
</organism>
<dbReference type="Gene3D" id="3.90.1200.10">
    <property type="match status" value="1"/>
</dbReference>
<dbReference type="AlphaFoldDB" id="A0A8J3ZJJ0"/>
<evidence type="ECO:0000259" key="1">
    <source>
        <dbReference type="Pfam" id="PF01636"/>
    </source>
</evidence>
<proteinExistence type="predicted"/>
<sequence length="248" mass="27295">MTLPSVTPWHGVDLVEPLPGGARNRVFLARRGGRRLVVRTSTRAPDALRWELDLLDHLAAAGFPVPVPVPSDDGRRQVDGVMVTDFVAGRPPRDVDDWRRVVETLETLHELTVGWPQRPGFASSRELLTADRGGDVRLDTMPPDGVRAVRAAWRPLAADRECVVHGDVGAGNILVDGSRMTLLDWDESRVDVPWFDFAFVPEDVEVPVPVGRSVLVTAGIAWEAATCWVPEPEYAARRLAELHTRGAV</sequence>
<protein>
    <recommendedName>
        <fullName evidence="1">Aminoglycoside phosphotransferase domain-containing protein</fullName>
    </recommendedName>
</protein>
<dbReference type="SUPFAM" id="SSF56112">
    <property type="entry name" value="Protein kinase-like (PK-like)"/>
    <property type="match status" value="1"/>
</dbReference>
<reference evidence="2" key="1">
    <citation type="submission" date="2021-01" db="EMBL/GenBank/DDBJ databases">
        <title>Whole genome shotgun sequence of Virgisporangium aurantiacum NBRC 16421.</title>
        <authorList>
            <person name="Komaki H."/>
            <person name="Tamura T."/>
        </authorList>
    </citation>
    <scope>NUCLEOTIDE SEQUENCE</scope>
    <source>
        <strain evidence="2">NBRC 16421</strain>
    </source>
</reference>
<evidence type="ECO:0000313" key="3">
    <source>
        <dbReference type="Proteomes" id="UP000612585"/>
    </source>
</evidence>
<keyword evidence="3" id="KW-1185">Reference proteome</keyword>
<comment type="caution">
    <text evidence="2">The sequence shown here is derived from an EMBL/GenBank/DDBJ whole genome shotgun (WGS) entry which is preliminary data.</text>
</comment>
<gene>
    <name evidence="2" type="ORF">Vau01_101910</name>
</gene>
<name>A0A8J3ZJJ0_9ACTN</name>
<dbReference type="InterPro" id="IPR051678">
    <property type="entry name" value="AGP_Transferase"/>
</dbReference>
<evidence type="ECO:0000313" key="2">
    <source>
        <dbReference type="EMBL" id="GIJ62675.1"/>
    </source>
</evidence>
<accession>A0A8J3ZJJ0</accession>
<dbReference type="Proteomes" id="UP000612585">
    <property type="component" value="Unassembled WGS sequence"/>
</dbReference>
<dbReference type="EMBL" id="BOPG01000082">
    <property type="protein sequence ID" value="GIJ62675.1"/>
    <property type="molecule type" value="Genomic_DNA"/>
</dbReference>
<feature type="domain" description="Aminoglycoside phosphotransferase" evidence="1">
    <location>
        <begin position="15"/>
        <end position="223"/>
    </location>
</feature>
<dbReference type="Pfam" id="PF01636">
    <property type="entry name" value="APH"/>
    <property type="match status" value="1"/>
</dbReference>
<dbReference type="InterPro" id="IPR011009">
    <property type="entry name" value="Kinase-like_dom_sf"/>
</dbReference>
<dbReference type="InterPro" id="IPR002575">
    <property type="entry name" value="Aminoglycoside_PTrfase"/>
</dbReference>
<dbReference type="PANTHER" id="PTHR21310">
    <property type="entry name" value="AMINOGLYCOSIDE PHOSPHOTRANSFERASE-RELATED-RELATED"/>
    <property type="match status" value="1"/>
</dbReference>